<reference evidence="10" key="1">
    <citation type="submission" date="2017-04" db="EMBL/GenBank/DDBJ databases">
        <title>Population genomics of picophytoplankton unveils novel chromosome hypervariability.</title>
        <authorList>
            <consortium name="DOE Joint Genome Institute"/>
            <person name="Blanc-Mathieu R."/>
            <person name="Krasovec M."/>
            <person name="Hebrard M."/>
            <person name="Yau S."/>
            <person name="Desgranges E."/>
            <person name="Martin J."/>
            <person name="Schackwitz W."/>
            <person name="Kuo A."/>
            <person name="Salin G."/>
            <person name="Donnadieu C."/>
            <person name="Desdevises Y."/>
            <person name="Sanchez-Ferandin S."/>
            <person name="Moreau H."/>
            <person name="Rivals E."/>
            <person name="Grigoriev I.V."/>
            <person name="Grimsley N."/>
            <person name="Eyre-Walker A."/>
            <person name="Piganeau G."/>
        </authorList>
    </citation>
    <scope>NUCLEOTIDE SEQUENCE [LARGE SCALE GENOMIC DNA]</scope>
    <source>
        <strain evidence="10">RCC 1115</strain>
    </source>
</reference>
<dbReference type="Gene3D" id="3.40.50.300">
    <property type="entry name" value="P-loop containing nucleotide triphosphate hydrolases"/>
    <property type="match status" value="1"/>
</dbReference>
<feature type="transmembrane region" description="Helical" evidence="7">
    <location>
        <begin position="63"/>
        <end position="86"/>
    </location>
</feature>
<dbReference type="InterPro" id="IPR027417">
    <property type="entry name" value="P-loop_NTPase"/>
</dbReference>
<dbReference type="GO" id="GO:0016887">
    <property type="term" value="F:ATP hydrolysis activity"/>
    <property type="evidence" value="ECO:0007669"/>
    <property type="project" value="InterPro"/>
</dbReference>
<dbReference type="PANTHER" id="PTHR43394">
    <property type="entry name" value="ATP-DEPENDENT PERMEASE MDL1, MITOCHONDRIAL"/>
    <property type="match status" value="1"/>
</dbReference>
<name>A0A1Y5IGW9_OSTTA</name>
<dbReference type="Proteomes" id="UP000195557">
    <property type="component" value="Unassembled WGS sequence"/>
</dbReference>
<organism evidence="10">
    <name type="scientific">Ostreococcus tauri</name>
    <name type="common">Marine green alga</name>
    <dbReference type="NCBI Taxonomy" id="70448"/>
    <lineage>
        <taxon>Eukaryota</taxon>
        <taxon>Viridiplantae</taxon>
        <taxon>Chlorophyta</taxon>
        <taxon>Mamiellophyceae</taxon>
        <taxon>Mamiellales</taxon>
        <taxon>Bathycoccaceae</taxon>
        <taxon>Ostreococcus</taxon>
    </lineage>
</organism>
<dbReference type="PROSITE" id="PS50929">
    <property type="entry name" value="ABC_TM1F"/>
    <property type="match status" value="1"/>
</dbReference>
<dbReference type="Pfam" id="PF00664">
    <property type="entry name" value="ABC_membrane"/>
    <property type="match status" value="1"/>
</dbReference>
<feature type="transmembrane region" description="Helical" evidence="7">
    <location>
        <begin position="205"/>
        <end position="223"/>
    </location>
</feature>
<dbReference type="AlphaFoldDB" id="A0A1Y5IGW9"/>
<dbReference type="GO" id="GO:0005524">
    <property type="term" value="F:ATP binding"/>
    <property type="evidence" value="ECO:0007669"/>
    <property type="project" value="UniProtKB-KW"/>
</dbReference>
<evidence type="ECO:0000256" key="3">
    <source>
        <dbReference type="ARBA" id="ARBA00022741"/>
    </source>
</evidence>
<dbReference type="PROSITE" id="PS00211">
    <property type="entry name" value="ABC_TRANSPORTER_1"/>
    <property type="match status" value="1"/>
</dbReference>
<feature type="transmembrane region" description="Helical" evidence="7">
    <location>
        <begin position="288"/>
        <end position="311"/>
    </location>
</feature>
<dbReference type="InterPro" id="IPR003593">
    <property type="entry name" value="AAA+_ATPase"/>
</dbReference>
<comment type="subcellular location">
    <subcellularLocation>
        <location evidence="1">Membrane</location>
        <topology evidence="1">Multi-pass membrane protein</topology>
    </subcellularLocation>
</comment>
<feature type="transmembrane region" description="Helical" evidence="7">
    <location>
        <begin position="179"/>
        <end position="199"/>
    </location>
</feature>
<dbReference type="GO" id="GO:0015421">
    <property type="term" value="F:ABC-type oligopeptide transporter activity"/>
    <property type="evidence" value="ECO:0007669"/>
    <property type="project" value="TreeGrafter"/>
</dbReference>
<keyword evidence="2 7" id="KW-0812">Transmembrane</keyword>
<dbReference type="EMBL" id="KZ155778">
    <property type="protein sequence ID" value="OUS47323.1"/>
    <property type="molecule type" value="Genomic_DNA"/>
</dbReference>
<proteinExistence type="predicted"/>
<keyword evidence="3" id="KW-0547">Nucleotide-binding</keyword>
<dbReference type="GO" id="GO:0090374">
    <property type="term" value="P:oligopeptide export from mitochondrion"/>
    <property type="evidence" value="ECO:0007669"/>
    <property type="project" value="TreeGrafter"/>
</dbReference>
<gene>
    <name evidence="10" type="ORF">BE221DRAFT_71698</name>
</gene>
<accession>A0A1Y5IGW9</accession>
<evidence type="ECO:0000259" key="9">
    <source>
        <dbReference type="PROSITE" id="PS50929"/>
    </source>
</evidence>
<keyword evidence="4" id="KW-0067">ATP-binding</keyword>
<evidence type="ECO:0000256" key="1">
    <source>
        <dbReference type="ARBA" id="ARBA00004141"/>
    </source>
</evidence>
<dbReference type="SMART" id="SM00382">
    <property type="entry name" value="AAA"/>
    <property type="match status" value="1"/>
</dbReference>
<feature type="transmembrane region" description="Helical" evidence="7">
    <location>
        <begin position="106"/>
        <end position="130"/>
    </location>
</feature>
<feature type="domain" description="ABC transmembrane type-1" evidence="9">
    <location>
        <begin position="67"/>
        <end position="350"/>
    </location>
</feature>
<dbReference type="InterPro" id="IPR036640">
    <property type="entry name" value="ABC1_TM_sf"/>
</dbReference>
<evidence type="ECO:0000256" key="2">
    <source>
        <dbReference type="ARBA" id="ARBA00022692"/>
    </source>
</evidence>
<keyword evidence="6 7" id="KW-0472">Membrane</keyword>
<feature type="domain" description="ABC transporter" evidence="8">
    <location>
        <begin position="388"/>
        <end position="604"/>
    </location>
</feature>
<sequence length="604" mass="66058">MAPATESRALLGGNAETTYANDRELADPLSSTDDDLERGLLRGAKTGARVSFRSLFQLAKQDASTLALGVLSLFVRLPFSVSMPHWMSAAIGGAMDGDRGRFEYNWYAFLIAGACNGLLDFWNVYLFSIAQTSIVRRLRRRAFSATLKKRMAWFDARTSGATASTLSNDCSQVGANLSWLFRSCIEAVVRVVGVGGYLLWVKFELGLLALTVVPVTATINYFYGTVMSENAKRVQDTLGKSNEVVQEALSNIRTVRSFAHEKSERGRFKHAVDAWYAESLRSAQLSGVYYTINYSLLTACFVPATILYVGSGYVLRGEMHAEVLVAAMLYSAILQEYFGNLLSSFTNLFAARGAAEELFKILDGGNGEEEDDAQTGDKLLESSIMGEIAFENVSFAYPTRPNIRVLSGVSFVVKPSEIVGIVGRSGSGKSTLFSLLQRFYGDYSGKITLDGNNIETLKKRWLRRKCFALVGQEPVLFNGSILFNIAYASSGTIDRERAMQCAKIALIHDVIENELGGYETPVGERGCQLSGGQKQRVAIARALYSEPKVLLLDEPTSALDAEAETIVTAALRSAAKNRTTLVISHVPVDSFVDRTIELSSHSNP</sequence>
<dbReference type="SUPFAM" id="SSF90123">
    <property type="entry name" value="ABC transporter transmembrane region"/>
    <property type="match status" value="1"/>
</dbReference>
<dbReference type="Pfam" id="PF00005">
    <property type="entry name" value="ABC_tran"/>
    <property type="match status" value="1"/>
</dbReference>
<evidence type="ECO:0000256" key="5">
    <source>
        <dbReference type="ARBA" id="ARBA00022989"/>
    </source>
</evidence>
<evidence type="ECO:0000256" key="6">
    <source>
        <dbReference type="ARBA" id="ARBA00023136"/>
    </source>
</evidence>
<evidence type="ECO:0000256" key="7">
    <source>
        <dbReference type="SAM" id="Phobius"/>
    </source>
</evidence>
<dbReference type="InterPro" id="IPR017871">
    <property type="entry name" value="ABC_transporter-like_CS"/>
</dbReference>
<dbReference type="PANTHER" id="PTHR43394:SF1">
    <property type="entry name" value="ATP-BINDING CASSETTE SUB-FAMILY B MEMBER 10, MITOCHONDRIAL"/>
    <property type="match status" value="1"/>
</dbReference>
<dbReference type="PROSITE" id="PS50893">
    <property type="entry name" value="ABC_TRANSPORTER_2"/>
    <property type="match status" value="1"/>
</dbReference>
<evidence type="ECO:0000259" key="8">
    <source>
        <dbReference type="PROSITE" id="PS50893"/>
    </source>
</evidence>
<dbReference type="GO" id="GO:0005743">
    <property type="term" value="C:mitochondrial inner membrane"/>
    <property type="evidence" value="ECO:0007669"/>
    <property type="project" value="TreeGrafter"/>
</dbReference>
<dbReference type="InterPro" id="IPR011527">
    <property type="entry name" value="ABC1_TM_dom"/>
</dbReference>
<protein>
    <submittedName>
        <fullName evidence="10">ABC transporter</fullName>
    </submittedName>
</protein>
<dbReference type="InterPro" id="IPR003439">
    <property type="entry name" value="ABC_transporter-like_ATP-bd"/>
</dbReference>
<dbReference type="CDD" id="cd18572">
    <property type="entry name" value="ABC_6TM_TAP"/>
    <property type="match status" value="1"/>
</dbReference>
<dbReference type="Gene3D" id="1.20.1560.10">
    <property type="entry name" value="ABC transporter type 1, transmembrane domain"/>
    <property type="match status" value="1"/>
</dbReference>
<keyword evidence="5 7" id="KW-1133">Transmembrane helix</keyword>
<evidence type="ECO:0000313" key="10">
    <source>
        <dbReference type="EMBL" id="OUS47323.1"/>
    </source>
</evidence>
<evidence type="ECO:0000256" key="4">
    <source>
        <dbReference type="ARBA" id="ARBA00022840"/>
    </source>
</evidence>
<dbReference type="InterPro" id="IPR039421">
    <property type="entry name" value="Type_1_exporter"/>
</dbReference>
<dbReference type="eggNOG" id="KOG0058">
    <property type="taxonomic scope" value="Eukaryota"/>
</dbReference>
<dbReference type="SUPFAM" id="SSF52540">
    <property type="entry name" value="P-loop containing nucleoside triphosphate hydrolases"/>
    <property type="match status" value="1"/>
</dbReference>